<dbReference type="RefSeq" id="WP_137685078.1">
    <property type="nucleotide sequence ID" value="NZ_BIXZ01000009.1"/>
</dbReference>
<feature type="domain" description="Cation efflux protein transmembrane" evidence="7">
    <location>
        <begin position="13"/>
        <end position="204"/>
    </location>
</feature>
<gene>
    <name evidence="9" type="ORF">Harman_35390</name>
</gene>
<dbReference type="InterPro" id="IPR002524">
    <property type="entry name" value="Cation_efflux"/>
</dbReference>
<dbReference type="GO" id="GO:0008324">
    <property type="term" value="F:monoatomic cation transmembrane transporter activity"/>
    <property type="evidence" value="ECO:0007669"/>
    <property type="project" value="InterPro"/>
</dbReference>
<dbReference type="SUPFAM" id="SSF161111">
    <property type="entry name" value="Cation efflux protein transmembrane domain-like"/>
    <property type="match status" value="1"/>
</dbReference>
<feature type="transmembrane region" description="Helical" evidence="6">
    <location>
        <begin position="155"/>
        <end position="177"/>
    </location>
</feature>
<dbReference type="SUPFAM" id="SSF160240">
    <property type="entry name" value="Cation efflux protein cytoplasmic domain-like"/>
    <property type="match status" value="1"/>
</dbReference>
<name>A0A4C2EM01_9EURY</name>
<dbReference type="InterPro" id="IPR036837">
    <property type="entry name" value="Cation_efflux_CTD_sf"/>
</dbReference>
<keyword evidence="4 6" id="KW-1133">Transmembrane helix</keyword>
<accession>A0A4C2EM01</accession>
<evidence type="ECO:0000256" key="6">
    <source>
        <dbReference type="SAM" id="Phobius"/>
    </source>
</evidence>
<evidence type="ECO:0000256" key="2">
    <source>
        <dbReference type="ARBA" id="ARBA00022448"/>
    </source>
</evidence>
<dbReference type="Pfam" id="PF01545">
    <property type="entry name" value="Cation_efflux"/>
    <property type="match status" value="1"/>
</dbReference>
<evidence type="ECO:0000313" key="9">
    <source>
        <dbReference type="EMBL" id="GCF15604.1"/>
    </source>
</evidence>
<dbReference type="AlphaFoldDB" id="A0A4C2EM01"/>
<keyword evidence="5 6" id="KW-0472">Membrane</keyword>
<keyword evidence="2" id="KW-0813">Transport</keyword>
<proteinExistence type="predicted"/>
<protein>
    <submittedName>
        <fullName evidence="9">Cation transporter</fullName>
    </submittedName>
</protein>
<feature type="transmembrane region" description="Helical" evidence="6">
    <location>
        <begin position="112"/>
        <end position="134"/>
    </location>
</feature>
<feature type="domain" description="Cation efflux protein cytoplasmic" evidence="8">
    <location>
        <begin position="209"/>
        <end position="285"/>
    </location>
</feature>
<dbReference type="OrthoDB" id="8907at2157"/>
<dbReference type="InterPro" id="IPR027470">
    <property type="entry name" value="Cation_efflux_CTD"/>
</dbReference>
<evidence type="ECO:0000256" key="1">
    <source>
        <dbReference type="ARBA" id="ARBA00004141"/>
    </source>
</evidence>
<evidence type="ECO:0000313" key="10">
    <source>
        <dbReference type="Proteomes" id="UP000304382"/>
    </source>
</evidence>
<dbReference type="PANTHER" id="PTHR43840">
    <property type="entry name" value="MITOCHONDRIAL METAL TRANSPORTER 1-RELATED"/>
    <property type="match status" value="1"/>
</dbReference>
<dbReference type="Gene3D" id="3.30.70.1350">
    <property type="entry name" value="Cation efflux protein, cytoplasmic domain"/>
    <property type="match status" value="1"/>
</dbReference>
<reference evidence="9 10" key="1">
    <citation type="submission" date="2019-02" db="EMBL/GenBank/DDBJ databases">
        <title>Haloarcula mannanilyticum sp. nov., a mannan degrading haloarchaeon isolated from commercial salt.</title>
        <authorList>
            <person name="Enomoto S."/>
            <person name="Shimane Y."/>
            <person name="Kamekura M."/>
            <person name="Ito T."/>
            <person name="Moriya O."/>
            <person name="Ihara K."/>
            <person name="Takahashi-Ando N."/>
            <person name="Fukushima Y."/>
            <person name="Yoshida Y."/>
            <person name="Usama R."/>
            <person name="Takai K."/>
            <person name="Minegishi H."/>
        </authorList>
    </citation>
    <scope>NUCLEOTIDE SEQUENCE [LARGE SCALE GENOMIC DNA]</scope>
    <source>
        <strain evidence="9 10">MD130-1</strain>
    </source>
</reference>
<dbReference type="Proteomes" id="UP000304382">
    <property type="component" value="Unassembled WGS sequence"/>
</dbReference>
<evidence type="ECO:0000256" key="4">
    <source>
        <dbReference type="ARBA" id="ARBA00022989"/>
    </source>
</evidence>
<comment type="caution">
    <text evidence="9">The sequence shown here is derived from an EMBL/GenBank/DDBJ whole genome shotgun (WGS) entry which is preliminary data.</text>
</comment>
<dbReference type="Gene3D" id="1.20.1510.10">
    <property type="entry name" value="Cation efflux protein transmembrane domain"/>
    <property type="match status" value="1"/>
</dbReference>
<evidence type="ECO:0000259" key="7">
    <source>
        <dbReference type="Pfam" id="PF01545"/>
    </source>
</evidence>
<feature type="transmembrane region" description="Helical" evidence="6">
    <location>
        <begin position="80"/>
        <end position="100"/>
    </location>
</feature>
<dbReference type="PANTHER" id="PTHR43840:SF15">
    <property type="entry name" value="MITOCHONDRIAL METAL TRANSPORTER 1-RELATED"/>
    <property type="match status" value="1"/>
</dbReference>
<dbReference type="GO" id="GO:0016020">
    <property type="term" value="C:membrane"/>
    <property type="evidence" value="ECO:0007669"/>
    <property type="project" value="UniProtKB-SubCell"/>
</dbReference>
<comment type="subcellular location">
    <subcellularLocation>
        <location evidence="1">Membrane</location>
        <topology evidence="1">Multi-pass membrane protein</topology>
    </subcellularLocation>
</comment>
<dbReference type="InterPro" id="IPR027469">
    <property type="entry name" value="Cation_efflux_TMD_sf"/>
</dbReference>
<dbReference type="GeneID" id="67179766"/>
<dbReference type="NCBIfam" id="TIGR01297">
    <property type="entry name" value="CDF"/>
    <property type="match status" value="1"/>
</dbReference>
<sequence length="302" mass="32821">MADSRVAFLKVSWANVLLNALKIGVEGALGILTGSLALTADAAHSVADLLASGVVLIWGQSVYEDADQSHPHGHNRFEPLSALFVGGMLVLLGLKLLYDAGHSILTGVTAEYSIWLIIGLLFALGDMYVCYWYTQYKNQELQLPSLRALAADSLNDLYTTGAALVGVLGMAVGYPVFDPIAGGIVSLLVIHQGVDISRENIQYLADSAPPESEQEEIKERIREHSAVHGIHDFVAYYSGHMIEVEFHAEVDQELSVVEAHDVESELRRRVREIEPVADVHVHLDPAGLGEWKDADESTTSPA</sequence>
<dbReference type="InterPro" id="IPR058533">
    <property type="entry name" value="Cation_efflux_TM"/>
</dbReference>
<keyword evidence="10" id="KW-1185">Reference proteome</keyword>
<evidence type="ECO:0000256" key="3">
    <source>
        <dbReference type="ARBA" id="ARBA00022692"/>
    </source>
</evidence>
<keyword evidence="3 6" id="KW-0812">Transmembrane</keyword>
<dbReference type="EMBL" id="BIXZ01000009">
    <property type="protein sequence ID" value="GCF15604.1"/>
    <property type="molecule type" value="Genomic_DNA"/>
</dbReference>
<dbReference type="Pfam" id="PF16916">
    <property type="entry name" value="ZT_dimer"/>
    <property type="match status" value="1"/>
</dbReference>
<dbReference type="InterPro" id="IPR050291">
    <property type="entry name" value="CDF_Transporter"/>
</dbReference>
<organism evidence="9 10">
    <name type="scientific">Haloarcula mannanilytica</name>
    <dbReference type="NCBI Taxonomy" id="2509225"/>
    <lineage>
        <taxon>Archaea</taxon>
        <taxon>Methanobacteriati</taxon>
        <taxon>Methanobacteriota</taxon>
        <taxon>Stenosarchaea group</taxon>
        <taxon>Halobacteria</taxon>
        <taxon>Halobacteriales</taxon>
        <taxon>Haloarculaceae</taxon>
        <taxon>Haloarcula</taxon>
    </lineage>
</organism>
<evidence type="ECO:0000256" key="5">
    <source>
        <dbReference type="ARBA" id="ARBA00023136"/>
    </source>
</evidence>
<evidence type="ECO:0000259" key="8">
    <source>
        <dbReference type="Pfam" id="PF16916"/>
    </source>
</evidence>